<feature type="compositionally biased region" description="Low complexity" evidence="1">
    <location>
        <begin position="150"/>
        <end position="174"/>
    </location>
</feature>
<name>A0ABP1PR95_9HEXA</name>
<evidence type="ECO:0000256" key="2">
    <source>
        <dbReference type="SAM" id="SignalP"/>
    </source>
</evidence>
<feature type="compositionally biased region" description="Low complexity" evidence="1">
    <location>
        <begin position="323"/>
        <end position="345"/>
    </location>
</feature>
<dbReference type="EMBL" id="CAXLJM020000007">
    <property type="protein sequence ID" value="CAL8074337.1"/>
    <property type="molecule type" value="Genomic_DNA"/>
</dbReference>
<protein>
    <submittedName>
        <fullName evidence="3">Uncharacterized protein</fullName>
    </submittedName>
</protein>
<accession>A0ABP1PR95</accession>
<feature type="chain" id="PRO_5046295618" evidence="2">
    <location>
        <begin position="19"/>
        <end position="416"/>
    </location>
</feature>
<gene>
    <name evidence="3" type="ORF">ODALV1_LOCUS2857</name>
</gene>
<feature type="compositionally biased region" description="Low complexity" evidence="1">
    <location>
        <begin position="186"/>
        <end position="201"/>
    </location>
</feature>
<feature type="compositionally biased region" description="Pro residues" evidence="1">
    <location>
        <begin position="175"/>
        <end position="185"/>
    </location>
</feature>
<comment type="caution">
    <text evidence="3">The sequence shown here is derived from an EMBL/GenBank/DDBJ whole genome shotgun (WGS) entry which is preliminary data.</text>
</comment>
<feature type="compositionally biased region" description="Polar residues" evidence="1">
    <location>
        <begin position="250"/>
        <end position="259"/>
    </location>
</feature>
<feature type="region of interest" description="Disordered" evidence="1">
    <location>
        <begin position="84"/>
        <end position="137"/>
    </location>
</feature>
<keyword evidence="2" id="KW-0732">Signal</keyword>
<organism evidence="3 4">
    <name type="scientific">Orchesella dallaii</name>
    <dbReference type="NCBI Taxonomy" id="48710"/>
    <lineage>
        <taxon>Eukaryota</taxon>
        <taxon>Metazoa</taxon>
        <taxon>Ecdysozoa</taxon>
        <taxon>Arthropoda</taxon>
        <taxon>Hexapoda</taxon>
        <taxon>Collembola</taxon>
        <taxon>Entomobryomorpha</taxon>
        <taxon>Entomobryoidea</taxon>
        <taxon>Orchesellidae</taxon>
        <taxon>Orchesellinae</taxon>
        <taxon>Orchesella</taxon>
    </lineage>
</organism>
<feature type="compositionally biased region" description="Low complexity" evidence="1">
    <location>
        <begin position="209"/>
        <end position="242"/>
    </location>
</feature>
<reference evidence="3 4" key="1">
    <citation type="submission" date="2024-08" db="EMBL/GenBank/DDBJ databases">
        <authorList>
            <person name="Cucini C."/>
            <person name="Frati F."/>
        </authorList>
    </citation>
    <scope>NUCLEOTIDE SEQUENCE [LARGE SCALE GENOMIC DNA]</scope>
</reference>
<feature type="compositionally biased region" description="Basic residues" evidence="1">
    <location>
        <begin position="112"/>
        <end position="126"/>
    </location>
</feature>
<sequence length="416" mass="47144">MRWHWVLIATFLVQYVQADENNAEVIDLKEFQPIEDKVLDRLLEKDDGPFEKEVKKLIAEYLVASAVESATNFSTEEYGRALQGGYYPAPPPQQQPQVVYVYGTPPPATNTRTRRTRRPPHHHHHHESSEERNTQPPQTIIQPVYVQPQQQPGYQPQYQQPVYQQPYPPQQQQQPYPPQQQPPYNPQYQPQYQPAPQQPAYQPAPQPQQPSYQPQPQQEIAAPAQPQQPAAPQQQPAQSAPIADKDRAQQPLSQTNTSAPQPSQQQTPQPPQQQQPQSPQQQQPQPPQQQQPQPPQQQVPQQQQPQPYPPQQQQPYPPPPQQQPVQVVYLPGTTPAAPTGPTTTPRPRPSQQHVYNQVNKILDNVGTGNIPGIVDSALGIRTPAPTRNFVNGILNTVFCNPINRLLGRCRGERKFK</sequence>
<dbReference type="PRINTS" id="PR01217">
    <property type="entry name" value="PRICHEXTENSN"/>
</dbReference>
<feature type="compositionally biased region" description="Pro residues" evidence="1">
    <location>
        <begin position="306"/>
        <end position="322"/>
    </location>
</feature>
<feature type="signal peptide" evidence="2">
    <location>
        <begin position="1"/>
        <end position="18"/>
    </location>
</feature>
<keyword evidence="4" id="KW-1185">Reference proteome</keyword>
<evidence type="ECO:0000313" key="3">
    <source>
        <dbReference type="EMBL" id="CAL8074337.1"/>
    </source>
</evidence>
<feature type="compositionally biased region" description="Low complexity" evidence="1">
    <location>
        <begin position="274"/>
        <end position="283"/>
    </location>
</feature>
<evidence type="ECO:0000313" key="4">
    <source>
        <dbReference type="Proteomes" id="UP001642540"/>
    </source>
</evidence>
<feature type="compositionally biased region" description="Pro residues" evidence="1">
    <location>
        <begin position="284"/>
        <end position="297"/>
    </location>
</feature>
<evidence type="ECO:0000256" key="1">
    <source>
        <dbReference type="SAM" id="MobiDB-lite"/>
    </source>
</evidence>
<feature type="region of interest" description="Disordered" evidence="1">
    <location>
        <begin position="150"/>
        <end position="352"/>
    </location>
</feature>
<proteinExistence type="predicted"/>
<dbReference type="Proteomes" id="UP001642540">
    <property type="component" value="Unassembled WGS sequence"/>
</dbReference>